<protein>
    <recommendedName>
        <fullName evidence="4">Reverse transcriptase</fullName>
    </recommendedName>
</protein>
<keyword evidence="1" id="KW-1133">Transmembrane helix</keyword>
<dbReference type="EMBL" id="BSYR01000023">
    <property type="protein sequence ID" value="GMI89923.1"/>
    <property type="molecule type" value="Genomic_DNA"/>
</dbReference>
<evidence type="ECO:0008006" key="4">
    <source>
        <dbReference type="Google" id="ProtNLM"/>
    </source>
</evidence>
<keyword evidence="1" id="KW-0812">Transmembrane</keyword>
<dbReference type="AlphaFoldDB" id="A0A9W7I6N1"/>
<keyword evidence="1" id="KW-0472">Membrane</keyword>
<sequence length="239" mass="27175">MERLGHLINQSVTTSEWRPFRFIRNGIPVSHLFFADDLILYAAADTSQASLIQSVLATFGAFFGHCVNRAKTQIYFSPNTHTSLQDDISFYLGYQRVECLGKYLGVPVLHARMRCSDYNFIIDKIKEKLSGWASRTLSLAGRVTLAKFVLSAIPVYFIQTSLLPKRICAEIEKLIRKFIWGSTENASKASLVNWESICQPLDHGGLGFRRIHDFNVAFVLKICFAIVSEIHALWIRLLR</sequence>
<evidence type="ECO:0000256" key="1">
    <source>
        <dbReference type="SAM" id="Phobius"/>
    </source>
</evidence>
<gene>
    <name evidence="2" type="ORF">HRI_002661600</name>
</gene>
<keyword evidence="3" id="KW-1185">Reference proteome</keyword>
<name>A0A9W7I6N1_HIBTR</name>
<comment type="caution">
    <text evidence="2">The sequence shown here is derived from an EMBL/GenBank/DDBJ whole genome shotgun (WGS) entry which is preliminary data.</text>
</comment>
<proteinExistence type="predicted"/>
<dbReference type="PANTHER" id="PTHR33116">
    <property type="entry name" value="REVERSE TRANSCRIPTASE ZINC-BINDING DOMAIN-CONTAINING PROTEIN-RELATED-RELATED"/>
    <property type="match status" value="1"/>
</dbReference>
<dbReference type="OrthoDB" id="1002624at2759"/>
<dbReference type="Proteomes" id="UP001165190">
    <property type="component" value="Unassembled WGS sequence"/>
</dbReference>
<reference evidence="2" key="1">
    <citation type="submission" date="2023-05" db="EMBL/GenBank/DDBJ databases">
        <title>Genome and transcriptome analyses reveal genes involved in the formation of fine ridges on petal epidermal cells in Hibiscus trionum.</title>
        <authorList>
            <person name="Koshimizu S."/>
            <person name="Masuda S."/>
            <person name="Ishii T."/>
            <person name="Shirasu K."/>
            <person name="Hoshino A."/>
            <person name="Arita M."/>
        </authorList>
    </citation>
    <scope>NUCLEOTIDE SEQUENCE</scope>
    <source>
        <strain evidence="2">Hamamatsu line</strain>
    </source>
</reference>
<evidence type="ECO:0000313" key="3">
    <source>
        <dbReference type="Proteomes" id="UP001165190"/>
    </source>
</evidence>
<evidence type="ECO:0000313" key="2">
    <source>
        <dbReference type="EMBL" id="GMI89923.1"/>
    </source>
</evidence>
<feature type="transmembrane region" description="Helical" evidence="1">
    <location>
        <begin position="218"/>
        <end position="238"/>
    </location>
</feature>
<accession>A0A9W7I6N1</accession>
<organism evidence="2 3">
    <name type="scientific">Hibiscus trionum</name>
    <name type="common">Flower of an hour</name>
    <dbReference type="NCBI Taxonomy" id="183268"/>
    <lineage>
        <taxon>Eukaryota</taxon>
        <taxon>Viridiplantae</taxon>
        <taxon>Streptophyta</taxon>
        <taxon>Embryophyta</taxon>
        <taxon>Tracheophyta</taxon>
        <taxon>Spermatophyta</taxon>
        <taxon>Magnoliopsida</taxon>
        <taxon>eudicotyledons</taxon>
        <taxon>Gunneridae</taxon>
        <taxon>Pentapetalae</taxon>
        <taxon>rosids</taxon>
        <taxon>malvids</taxon>
        <taxon>Malvales</taxon>
        <taxon>Malvaceae</taxon>
        <taxon>Malvoideae</taxon>
        <taxon>Hibiscus</taxon>
    </lineage>
</organism>
<dbReference type="PANTHER" id="PTHR33116:SF86">
    <property type="entry name" value="REVERSE TRANSCRIPTASE DOMAIN-CONTAINING PROTEIN"/>
    <property type="match status" value="1"/>
</dbReference>